<keyword evidence="7 10" id="KW-0472">Membrane</keyword>
<reference evidence="14 15" key="1">
    <citation type="submission" date="2021-07" db="EMBL/GenBank/DDBJ databases">
        <title>Whole Genome Sequence of Nocardia Iowensis.</title>
        <authorList>
            <person name="Lamm A."/>
            <person name="Collins-Fairclough A.M."/>
            <person name="Bunk B."/>
            <person name="Sproer C."/>
        </authorList>
    </citation>
    <scope>NUCLEOTIDE SEQUENCE [LARGE SCALE GENOMIC DNA]</scope>
    <source>
        <strain evidence="14 15">NRRL 5646</strain>
    </source>
</reference>
<dbReference type="GO" id="GO:0016740">
    <property type="term" value="F:transferase activity"/>
    <property type="evidence" value="ECO:0007669"/>
    <property type="project" value="UniProtKB-KW"/>
</dbReference>
<evidence type="ECO:0000313" key="14">
    <source>
        <dbReference type="EMBL" id="QXN94737.1"/>
    </source>
</evidence>
<evidence type="ECO:0000256" key="6">
    <source>
        <dbReference type="ARBA" id="ARBA00022984"/>
    </source>
</evidence>
<feature type="domain" description="Glycosyl transferase family 28 C-terminal" evidence="13">
    <location>
        <begin position="231"/>
        <end position="397"/>
    </location>
</feature>
<comment type="pathway">
    <text evidence="10">Cell wall biogenesis; peptidoglycan biosynthesis.</text>
</comment>
<feature type="domain" description="Glycosyltransferase family 28 N-terminal" evidence="12">
    <location>
        <begin position="31"/>
        <end position="179"/>
    </location>
</feature>
<keyword evidence="6 10" id="KW-0573">Peptidoglycan synthesis</keyword>
<evidence type="ECO:0000256" key="3">
    <source>
        <dbReference type="ARBA" id="ARBA00022676"/>
    </source>
</evidence>
<feature type="binding site" evidence="10">
    <location>
        <position position="205"/>
    </location>
    <ligand>
        <name>UDP-N-acetyl-alpha-D-glucosamine</name>
        <dbReference type="ChEBI" id="CHEBI:57705"/>
    </ligand>
</feature>
<dbReference type="Pfam" id="PF04101">
    <property type="entry name" value="Glyco_tran_28_C"/>
    <property type="match status" value="1"/>
</dbReference>
<evidence type="ECO:0000256" key="8">
    <source>
        <dbReference type="ARBA" id="ARBA00023306"/>
    </source>
</evidence>
<gene>
    <name evidence="10" type="primary">murG</name>
    <name evidence="14" type="ORF">KV110_17810</name>
</gene>
<feature type="binding site" evidence="10">
    <location>
        <begin position="37"/>
        <end position="39"/>
    </location>
    <ligand>
        <name>UDP-N-acetyl-alpha-D-glucosamine</name>
        <dbReference type="ChEBI" id="CHEBI:57705"/>
    </ligand>
</feature>
<sequence length="414" mass="43601">MGSSISQRRRQLDDDVSAVRSPSSTQSLRLMVAGGGTGGHIYPALTTIRTLRSRLAASGGQLEVLWIGKADGLESRIAATDDVPFAAVATGKIRRAANPLKMLSRTNITDMCRVPVGVAQAYRLVARFQPDVVLATGGYVAVPAGLGAWLRRRPLIVHEQTVRLGLANRVLARLATRVAVSSESTLRLLPGIVRSSAVVTGNPIRPELLDGNADKAVATLGLYGFDRSLPTVYVTGGAQGAVQINRVVRELLPWLLQRANVIHQCGKASADELRQRAADLAPDLSARYLVTEFVGPELADVFALADVIISRSGAGTIAEITALGKASVLIPLSSAAGNEQAHNARTLVERGAAVALLGEVSGPSLQEAIEPLLADSERRTTAAEQARLQGRRDAAELLAHLVCSVAERPAAPSG</sequence>
<comment type="function">
    <text evidence="10">Cell wall formation. Catalyzes the transfer of a GlcNAc subunit on undecaprenyl-pyrophosphoryl-MurNAc-pentapeptide (lipid intermediate I) to form undecaprenyl-pyrophosphoryl-MurNAc-(pentapeptide)GlcNAc (lipid intermediate II).</text>
</comment>
<keyword evidence="3 10" id="KW-0328">Glycosyltransferase</keyword>
<dbReference type="CDD" id="cd03785">
    <property type="entry name" value="GT28_MurG"/>
    <property type="match status" value="1"/>
</dbReference>
<protein>
    <recommendedName>
        <fullName evidence="10">UDP-N-acetylglucosamine--N-acetylmuramyl-(pentapeptide) pyrophosphoryl-undecaprenol N-acetylglucosamine transferase</fullName>
        <ecNumber evidence="10">2.4.1.227</ecNumber>
    </recommendedName>
    <alternativeName>
        <fullName evidence="10">Undecaprenyl-PP-MurNAc-pentapeptide-UDPGlcNAc GlcNAc transferase</fullName>
    </alternativeName>
</protein>
<keyword evidence="4 10" id="KW-0808">Transferase</keyword>
<keyword evidence="8 10" id="KW-0131">Cell cycle</keyword>
<dbReference type="InterPro" id="IPR004276">
    <property type="entry name" value="GlycoTrans_28_N"/>
</dbReference>
<keyword evidence="15" id="KW-1185">Reference proteome</keyword>
<evidence type="ECO:0000256" key="2">
    <source>
        <dbReference type="ARBA" id="ARBA00022618"/>
    </source>
</evidence>
<name>A0ABX8S0K8_NOCIO</name>
<feature type="region of interest" description="Disordered" evidence="11">
    <location>
        <begin position="1"/>
        <end position="21"/>
    </location>
</feature>
<keyword evidence="9 10" id="KW-0961">Cell wall biogenesis/degradation</keyword>
<evidence type="ECO:0000256" key="11">
    <source>
        <dbReference type="SAM" id="MobiDB-lite"/>
    </source>
</evidence>
<keyword evidence="2 10" id="KW-0132">Cell division</keyword>
<keyword evidence="5 10" id="KW-0133">Cell shape</keyword>
<dbReference type="EMBL" id="CP078145">
    <property type="protein sequence ID" value="QXN94737.1"/>
    <property type="molecule type" value="Genomic_DNA"/>
</dbReference>
<comment type="subcellular location">
    <subcellularLocation>
        <location evidence="10">Cell membrane</location>
        <topology evidence="10">Peripheral membrane protein</topology>
        <orientation evidence="10">Cytoplasmic side</orientation>
    </subcellularLocation>
</comment>
<dbReference type="InterPro" id="IPR006009">
    <property type="entry name" value="GlcNAc_MurG"/>
</dbReference>
<evidence type="ECO:0000256" key="10">
    <source>
        <dbReference type="HAMAP-Rule" id="MF_00033"/>
    </source>
</evidence>
<dbReference type="HAMAP" id="MF_00033">
    <property type="entry name" value="MurG"/>
    <property type="match status" value="1"/>
</dbReference>
<evidence type="ECO:0000256" key="7">
    <source>
        <dbReference type="ARBA" id="ARBA00023136"/>
    </source>
</evidence>
<evidence type="ECO:0000313" key="15">
    <source>
        <dbReference type="Proteomes" id="UP000694257"/>
    </source>
</evidence>
<evidence type="ECO:0000256" key="9">
    <source>
        <dbReference type="ARBA" id="ARBA00023316"/>
    </source>
</evidence>
<evidence type="ECO:0000256" key="4">
    <source>
        <dbReference type="ARBA" id="ARBA00022679"/>
    </source>
</evidence>
<accession>A0ABX8S0K8</accession>
<organism evidence="14 15">
    <name type="scientific">Nocardia iowensis</name>
    <dbReference type="NCBI Taxonomy" id="204891"/>
    <lineage>
        <taxon>Bacteria</taxon>
        <taxon>Bacillati</taxon>
        <taxon>Actinomycetota</taxon>
        <taxon>Actinomycetes</taxon>
        <taxon>Mycobacteriales</taxon>
        <taxon>Nocardiaceae</taxon>
        <taxon>Nocardia</taxon>
    </lineage>
</organism>
<dbReference type="Proteomes" id="UP000694257">
    <property type="component" value="Chromosome"/>
</dbReference>
<dbReference type="PANTHER" id="PTHR21015:SF22">
    <property type="entry name" value="GLYCOSYLTRANSFERASE"/>
    <property type="match status" value="1"/>
</dbReference>
<evidence type="ECO:0000256" key="1">
    <source>
        <dbReference type="ARBA" id="ARBA00022475"/>
    </source>
</evidence>
<dbReference type="InterPro" id="IPR007235">
    <property type="entry name" value="Glyco_trans_28_C"/>
</dbReference>
<dbReference type="PANTHER" id="PTHR21015">
    <property type="entry name" value="UDP-N-ACETYLGLUCOSAMINE--N-ACETYLMURAMYL-(PENTAPEPTIDE) PYROPHOSPHORYL-UNDECAPRENOL N-ACETYLGLUCOSAMINE TRANSFERASE 1"/>
    <property type="match status" value="1"/>
</dbReference>
<dbReference type="EC" id="2.4.1.227" evidence="10"/>
<evidence type="ECO:0000256" key="5">
    <source>
        <dbReference type="ARBA" id="ARBA00022960"/>
    </source>
</evidence>
<comment type="caution">
    <text evidence="10">Lacks conserved residue(s) required for the propagation of feature annotation.</text>
</comment>
<feature type="binding site" evidence="10">
    <location>
        <position position="340"/>
    </location>
    <ligand>
        <name>UDP-N-acetyl-alpha-D-glucosamine</name>
        <dbReference type="ChEBI" id="CHEBI:57705"/>
    </ligand>
</feature>
<proteinExistence type="inferred from homology"/>
<evidence type="ECO:0000259" key="13">
    <source>
        <dbReference type="Pfam" id="PF04101"/>
    </source>
</evidence>
<comment type="similarity">
    <text evidence="10">Belongs to the glycosyltransferase 28 family. MurG subfamily.</text>
</comment>
<keyword evidence="1 10" id="KW-1003">Cell membrane</keyword>
<dbReference type="Pfam" id="PF03033">
    <property type="entry name" value="Glyco_transf_28"/>
    <property type="match status" value="1"/>
</dbReference>
<comment type="catalytic activity">
    <reaction evidence="10">
        <text>di-trans,octa-cis-undecaprenyl diphospho-N-acetyl-alpha-D-muramoyl-L-alanyl-D-glutamyl-meso-2,6-diaminopimeloyl-D-alanyl-D-alanine + UDP-N-acetyl-alpha-D-glucosamine = di-trans,octa-cis-undecaprenyl diphospho-[N-acetyl-alpha-D-glucosaminyl-(1-&gt;4)]-N-acetyl-alpha-D-muramoyl-L-alanyl-D-glutamyl-meso-2,6-diaminopimeloyl-D-alanyl-D-alanine + UDP + H(+)</text>
        <dbReference type="Rhea" id="RHEA:31227"/>
        <dbReference type="ChEBI" id="CHEBI:15378"/>
        <dbReference type="ChEBI" id="CHEBI:57705"/>
        <dbReference type="ChEBI" id="CHEBI:58223"/>
        <dbReference type="ChEBI" id="CHEBI:61387"/>
        <dbReference type="ChEBI" id="CHEBI:61388"/>
        <dbReference type="EC" id="2.4.1.227"/>
    </reaction>
</comment>
<evidence type="ECO:0000259" key="12">
    <source>
        <dbReference type="Pfam" id="PF03033"/>
    </source>
</evidence>